<dbReference type="InterPro" id="IPR001865">
    <property type="entry name" value="Ribosomal_uS2"/>
</dbReference>
<dbReference type="InterPro" id="IPR005706">
    <property type="entry name" value="Ribosomal_uS2_bac/mit/plastid"/>
</dbReference>
<dbReference type="AlphaFoldDB" id="A0AA85IXL9"/>
<reference evidence="10" key="2">
    <citation type="submission" date="2023-11" db="UniProtKB">
        <authorList>
            <consortium name="WormBaseParasite"/>
        </authorList>
    </citation>
    <scope>IDENTIFICATION</scope>
</reference>
<keyword evidence="4" id="KW-0496">Mitochondrion</keyword>
<dbReference type="InterPro" id="IPR023591">
    <property type="entry name" value="Ribosomal_uS2_flav_dom_sf"/>
</dbReference>
<keyword evidence="9" id="KW-1185">Reference proteome</keyword>
<dbReference type="FunFam" id="3.40.50.10490:FF:000026">
    <property type="entry name" value="28S ribosomal protein S2, mitochondrial"/>
    <property type="match status" value="1"/>
</dbReference>
<comment type="function">
    <text evidence="6">Required for mitoribosome formation and stability, and mitochondrial translation.</text>
</comment>
<proteinExistence type="inferred from homology"/>
<dbReference type="InterPro" id="IPR018130">
    <property type="entry name" value="Ribosomal_uS2_CS"/>
</dbReference>
<evidence type="ECO:0000256" key="7">
    <source>
        <dbReference type="ARBA" id="ARBA00071390"/>
    </source>
</evidence>
<dbReference type="Pfam" id="PF00318">
    <property type="entry name" value="Ribosomal_S2"/>
    <property type="match status" value="2"/>
</dbReference>
<keyword evidence="5" id="KW-0687">Ribonucleoprotein</keyword>
<evidence type="ECO:0000256" key="4">
    <source>
        <dbReference type="ARBA" id="ARBA00023128"/>
    </source>
</evidence>
<evidence type="ECO:0000256" key="1">
    <source>
        <dbReference type="ARBA" id="ARBA00004173"/>
    </source>
</evidence>
<comment type="similarity">
    <text evidence="2">Belongs to the universal ribosomal protein uS2 family.</text>
</comment>
<comment type="subcellular location">
    <subcellularLocation>
        <location evidence="1">Mitochondrion</location>
    </subcellularLocation>
</comment>
<evidence type="ECO:0000256" key="8">
    <source>
        <dbReference type="ARBA" id="ARBA00083109"/>
    </source>
</evidence>
<dbReference type="CDD" id="cd01425">
    <property type="entry name" value="RPS2"/>
    <property type="match status" value="1"/>
</dbReference>
<dbReference type="GO" id="GO:0005763">
    <property type="term" value="C:mitochondrial small ribosomal subunit"/>
    <property type="evidence" value="ECO:0007669"/>
    <property type="project" value="UniProtKB-ARBA"/>
</dbReference>
<evidence type="ECO:0000313" key="9">
    <source>
        <dbReference type="Proteomes" id="UP000050795"/>
    </source>
</evidence>
<dbReference type="SUPFAM" id="SSF52313">
    <property type="entry name" value="Ribosomal protein S2"/>
    <property type="match status" value="1"/>
</dbReference>
<dbReference type="PROSITE" id="PS00962">
    <property type="entry name" value="RIBOSOMAL_S2_1"/>
    <property type="match status" value="1"/>
</dbReference>
<dbReference type="Proteomes" id="UP000050795">
    <property type="component" value="Unassembled WGS sequence"/>
</dbReference>
<name>A0AA85IXL9_TRIRE</name>
<keyword evidence="3" id="KW-0689">Ribosomal protein</keyword>
<dbReference type="PRINTS" id="PR00395">
    <property type="entry name" value="RIBOSOMALS2"/>
</dbReference>
<sequence length="310" mass="34881">MLYKCEDELGLKKINAQIKSEIKNLNAIYNQTPLSCKSPISMWKFFNEITGNKTLSFFTRKITSSRPVKPRGNPESLPSSIGDPLSCPDYFGLKNLVSIPELFHARVHFGHRSVLRNDYMIPYIYGCRQGVDIIDLDQTHSLLFDALNFAAHVAYRQGIILFMYSNKQMLPLVERTAETVGEYSYCRKWEGGVFTNSSNVFHDSVRLPDLVIFLSTCNSISRPHAAVRDAAKMLIPTVGVVDTNSDPRLITYPVPGNDDSPTSVRLFCALFSEAVARGKRSASRDNLLKQQWLRQSESSKNSELIKSATS</sequence>
<evidence type="ECO:0000256" key="3">
    <source>
        <dbReference type="ARBA" id="ARBA00022980"/>
    </source>
</evidence>
<organism evidence="9 10">
    <name type="scientific">Trichobilharzia regenti</name>
    <name type="common">Nasal bird schistosome</name>
    <dbReference type="NCBI Taxonomy" id="157069"/>
    <lineage>
        <taxon>Eukaryota</taxon>
        <taxon>Metazoa</taxon>
        <taxon>Spiralia</taxon>
        <taxon>Lophotrochozoa</taxon>
        <taxon>Platyhelminthes</taxon>
        <taxon>Trematoda</taxon>
        <taxon>Digenea</taxon>
        <taxon>Strigeidida</taxon>
        <taxon>Schistosomatoidea</taxon>
        <taxon>Schistosomatidae</taxon>
        <taxon>Trichobilharzia</taxon>
    </lineage>
</organism>
<protein>
    <recommendedName>
        <fullName evidence="7">Small ribosomal subunit protein uS2m</fullName>
    </recommendedName>
    <alternativeName>
        <fullName evidence="8">28S ribosomal protein S2, mitochondrial</fullName>
    </alternativeName>
</protein>
<dbReference type="PANTHER" id="PTHR12534">
    <property type="entry name" value="30S RIBOSOMAL PROTEIN S2 PROKARYOTIC AND ORGANELLAR"/>
    <property type="match status" value="1"/>
</dbReference>
<dbReference type="GO" id="GO:0006412">
    <property type="term" value="P:translation"/>
    <property type="evidence" value="ECO:0007669"/>
    <property type="project" value="InterPro"/>
</dbReference>
<evidence type="ECO:0000256" key="5">
    <source>
        <dbReference type="ARBA" id="ARBA00023274"/>
    </source>
</evidence>
<dbReference type="HAMAP" id="MF_00291_B">
    <property type="entry name" value="Ribosomal_uS2_B"/>
    <property type="match status" value="1"/>
</dbReference>
<dbReference type="WBParaSite" id="TREG1_11670.1">
    <property type="protein sequence ID" value="TREG1_11670.1"/>
    <property type="gene ID" value="TREG1_11670"/>
</dbReference>
<dbReference type="GO" id="GO:0003735">
    <property type="term" value="F:structural constituent of ribosome"/>
    <property type="evidence" value="ECO:0007669"/>
    <property type="project" value="InterPro"/>
</dbReference>
<reference evidence="9" key="1">
    <citation type="submission" date="2022-06" db="EMBL/GenBank/DDBJ databases">
        <authorList>
            <person name="Berger JAMES D."/>
            <person name="Berger JAMES D."/>
        </authorList>
    </citation>
    <scope>NUCLEOTIDE SEQUENCE [LARGE SCALE GENOMIC DNA]</scope>
</reference>
<evidence type="ECO:0000256" key="2">
    <source>
        <dbReference type="ARBA" id="ARBA00006242"/>
    </source>
</evidence>
<evidence type="ECO:0000256" key="6">
    <source>
        <dbReference type="ARBA" id="ARBA00059792"/>
    </source>
</evidence>
<dbReference type="GO" id="GO:0005743">
    <property type="term" value="C:mitochondrial inner membrane"/>
    <property type="evidence" value="ECO:0007669"/>
    <property type="project" value="UniProtKB-ARBA"/>
</dbReference>
<evidence type="ECO:0000313" key="10">
    <source>
        <dbReference type="WBParaSite" id="TREG1_11670.1"/>
    </source>
</evidence>
<dbReference type="Gene3D" id="3.40.50.10490">
    <property type="entry name" value="Glucose-6-phosphate isomerase like protein, domain 1"/>
    <property type="match status" value="1"/>
</dbReference>
<accession>A0AA85IXL9</accession>
<dbReference type="PANTHER" id="PTHR12534:SF0">
    <property type="entry name" value="SMALL RIBOSOMAL SUBUNIT PROTEIN US2M"/>
    <property type="match status" value="1"/>
</dbReference>